<protein>
    <submittedName>
        <fullName evidence="9">Putative ABC transport system permease protein</fullName>
    </submittedName>
</protein>
<gene>
    <name evidence="9" type="ORF">SAMN05661109_01596</name>
</gene>
<dbReference type="GO" id="GO:0005886">
    <property type="term" value="C:plasma membrane"/>
    <property type="evidence" value="ECO:0007669"/>
    <property type="project" value="UniProtKB-SubCell"/>
</dbReference>
<dbReference type="Pfam" id="PF02687">
    <property type="entry name" value="FtsX"/>
    <property type="match status" value="2"/>
</dbReference>
<comment type="subcellular location">
    <subcellularLocation>
        <location evidence="1">Cell membrane</location>
        <topology evidence="1">Multi-pass membrane protein</topology>
    </subcellularLocation>
</comment>
<organism evidence="9 10">
    <name type="scientific">Corynebacterium cystitidis DSM 20524</name>
    <dbReference type="NCBI Taxonomy" id="1121357"/>
    <lineage>
        <taxon>Bacteria</taxon>
        <taxon>Bacillati</taxon>
        <taxon>Actinomycetota</taxon>
        <taxon>Actinomycetes</taxon>
        <taxon>Mycobacteriales</taxon>
        <taxon>Corynebacteriaceae</taxon>
        <taxon>Corynebacterium</taxon>
    </lineage>
</organism>
<feature type="domain" description="ABC3 transporter permease C-terminal" evidence="8">
    <location>
        <begin position="752"/>
        <end position="866"/>
    </location>
</feature>
<feature type="transmembrane region" description="Helical" evidence="7">
    <location>
        <begin position="748"/>
        <end position="771"/>
    </location>
</feature>
<keyword evidence="10" id="KW-1185">Reference proteome</keyword>
<evidence type="ECO:0000256" key="3">
    <source>
        <dbReference type="ARBA" id="ARBA00022692"/>
    </source>
</evidence>
<comment type="similarity">
    <text evidence="6">Belongs to the ABC-4 integral membrane protein family.</text>
</comment>
<feature type="transmembrane region" description="Helical" evidence="7">
    <location>
        <begin position="798"/>
        <end position="823"/>
    </location>
</feature>
<dbReference type="AlphaFoldDB" id="A0A1H9TXC4"/>
<accession>A0A1H9TXC4</accession>
<name>A0A1H9TXC4_9CORY</name>
<feature type="transmembrane region" description="Helical" evidence="7">
    <location>
        <begin position="350"/>
        <end position="373"/>
    </location>
</feature>
<dbReference type="InterPro" id="IPR050250">
    <property type="entry name" value="Macrolide_Exporter_MacB"/>
</dbReference>
<dbReference type="STRING" id="1121357.SAMN05661109_01596"/>
<dbReference type="PANTHER" id="PTHR30572:SF4">
    <property type="entry name" value="ABC TRANSPORTER PERMEASE YTRF"/>
    <property type="match status" value="1"/>
</dbReference>
<feature type="transmembrane region" description="Helical" evidence="7">
    <location>
        <begin position="309"/>
        <end position="338"/>
    </location>
</feature>
<evidence type="ECO:0000256" key="2">
    <source>
        <dbReference type="ARBA" id="ARBA00022475"/>
    </source>
</evidence>
<feature type="transmembrane region" description="Helical" evidence="7">
    <location>
        <begin position="486"/>
        <end position="512"/>
    </location>
</feature>
<feature type="transmembrane region" description="Helical" evidence="7">
    <location>
        <begin position="434"/>
        <end position="465"/>
    </location>
</feature>
<evidence type="ECO:0000259" key="8">
    <source>
        <dbReference type="Pfam" id="PF02687"/>
    </source>
</evidence>
<evidence type="ECO:0000313" key="10">
    <source>
        <dbReference type="Proteomes" id="UP000198929"/>
    </source>
</evidence>
<keyword evidence="4 7" id="KW-1133">Transmembrane helix</keyword>
<dbReference type="Proteomes" id="UP000198929">
    <property type="component" value="Unassembled WGS sequence"/>
</dbReference>
<feature type="transmembrane region" description="Helical" evidence="7">
    <location>
        <begin position="263"/>
        <end position="286"/>
    </location>
</feature>
<evidence type="ECO:0000256" key="1">
    <source>
        <dbReference type="ARBA" id="ARBA00004651"/>
    </source>
</evidence>
<evidence type="ECO:0000256" key="7">
    <source>
        <dbReference type="SAM" id="Phobius"/>
    </source>
</evidence>
<dbReference type="GO" id="GO:0022857">
    <property type="term" value="F:transmembrane transporter activity"/>
    <property type="evidence" value="ECO:0007669"/>
    <property type="project" value="TreeGrafter"/>
</dbReference>
<proteinExistence type="inferred from homology"/>
<dbReference type="RefSeq" id="WP_092258717.1">
    <property type="nucleotide sequence ID" value="NZ_CP047199.1"/>
</dbReference>
<feature type="domain" description="ABC3 transporter permease C-terminal" evidence="8">
    <location>
        <begin position="266"/>
        <end position="375"/>
    </location>
</feature>
<feature type="transmembrane region" description="Helical" evidence="7">
    <location>
        <begin position="848"/>
        <end position="870"/>
    </location>
</feature>
<evidence type="ECO:0000256" key="6">
    <source>
        <dbReference type="ARBA" id="ARBA00038076"/>
    </source>
</evidence>
<keyword evidence="5 7" id="KW-0472">Membrane</keyword>
<dbReference type="PANTHER" id="PTHR30572">
    <property type="entry name" value="MEMBRANE COMPONENT OF TRANSPORTER-RELATED"/>
    <property type="match status" value="1"/>
</dbReference>
<evidence type="ECO:0000256" key="4">
    <source>
        <dbReference type="ARBA" id="ARBA00022989"/>
    </source>
</evidence>
<feature type="transmembrane region" description="Helical" evidence="7">
    <location>
        <begin position="20"/>
        <end position="42"/>
    </location>
</feature>
<reference evidence="10" key="1">
    <citation type="submission" date="2016-10" db="EMBL/GenBank/DDBJ databases">
        <authorList>
            <person name="Varghese N."/>
            <person name="Submissions S."/>
        </authorList>
    </citation>
    <scope>NUCLEOTIDE SEQUENCE [LARGE SCALE GENOMIC DNA]</scope>
    <source>
        <strain evidence="10">DSM 20524</strain>
    </source>
</reference>
<evidence type="ECO:0000313" key="9">
    <source>
        <dbReference type="EMBL" id="SES01658.1"/>
    </source>
</evidence>
<sequence>MSTLTAVTRPTRRDMRRHPWRTLAAFLMIAVPVALITGVLTIEHSHHQQDAMSQQSNLITASGSGHCSQSVDGFSSECSGANPRLVVEQTLAEALPNFQIESSIQSHIHMEAGEAHESLTVLQLSHSPTVTLPGVDEVFLPPSTMRRLGISVGDTVEVKNHGTWTVTGHAAGYQAVVSAPTLIAPATITTADYQDGDEAYVRWFAVGPDALTWADAQKLNQLGFVVESDDLRQNPPPLEEVDEHFRDQVSNHPTDVFSEAVTWVNLFVTVLFLFLFITPVFSVAAGKQAQTYALMRSQGATRGHIRRSVLAYGVLTGLIGATIGALAGVGIGSAYWTLYYPHWPLVHNGLATGVIWLAAVLGAVLAAFIPAVITTKQPLATAIAGGAPDKILRFRPWMLLGVVGVAVGTGFLAIQQFDMISHIASSPTTTSSLVFIIASLAGILGRPLVVAGLAGSAPLLVWLVSRGASSLSTVPRLAMRDVARQSLRSVPTVALILVTSFIAVTAVTWLMASNKRDHILAHATYNPAMVLISADPTVNLPGADYGPAIAVVEQTVGPAKHYPLTRVAGYMLDVLPDSSCHDFERADDNAETARQCYPARYGDSVPAPWFTPLVADENALRTFNFDSPEAEQRARDAIKQPAMLVAKGTAPEGTGTVWLWSDTGAKQEEATEITFLDVLPATSSQALITPTLADELGLHTEPGPMMLEATQPITAAQHSVLDAYSTDNTNTYSISTIATVSFVWELRYLPAVAGVTVMALVLIAITLILVLSTQSTNRHNALLRAIGAQDSIPRRITAAFAAIVALLGTAAGTLTGLIAAWLFGSSSEVDAAGNLLVTGTREFMEVPWSLVGLLVVLTPLLAYVIGLMLHREPGLEVAYRLS</sequence>
<feature type="transmembrane region" description="Helical" evidence="7">
    <location>
        <begin position="394"/>
        <end position="414"/>
    </location>
</feature>
<dbReference type="EMBL" id="FOGQ01000006">
    <property type="protein sequence ID" value="SES01658.1"/>
    <property type="molecule type" value="Genomic_DNA"/>
</dbReference>
<dbReference type="InterPro" id="IPR003838">
    <property type="entry name" value="ABC3_permease_C"/>
</dbReference>
<keyword evidence="2" id="KW-1003">Cell membrane</keyword>
<keyword evidence="3 7" id="KW-0812">Transmembrane</keyword>
<evidence type="ECO:0000256" key="5">
    <source>
        <dbReference type="ARBA" id="ARBA00023136"/>
    </source>
</evidence>